<evidence type="ECO:0000256" key="2">
    <source>
        <dbReference type="ARBA" id="ARBA00004651"/>
    </source>
</evidence>
<evidence type="ECO:0000256" key="1">
    <source>
        <dbReference type="ARBA" id="ARBA00000085"/>
    </source>
</evidence>
<evidence type="ECO:0000256" key="10">
    <source>
        <dbReference type="ARBA" id="ARBA00022840"/>
    </source>
</evidence>
<evidence type="ECO:0000256" key="11">
    <source>
        <dbReference type="ARBA" id="ARBA00022989"/>
    </source>
</evidence>
<dbReference type="PROSITE" id="PS50885">
    <property type="entry name" value="HAMP"/>
    <property type="match status" value="1"/>
</dbReference>
<keyword evidence="10" id="KW-0067">ATP-binding</keyword>
<keyword evidence="4" id="KW-1003">Cell membrane</keyword>
<dbReference type="SUPFAM" id="SSF47384">
    <property type="entry name" value="Homodimeric domain of signal transducing histidine kinase"/>
    <property type="match status" value="1"/>
</dbReference>
<dbReference type="AlphaFoldDB" id="A0AAX3MU42"/>
<sequence>MKLRTWLLIAFVILMLLPLAAGIVLYQLIGKLDEQRSFTDYMAASSEISAAESHLQNPELYRFRTVWDVQELDLLTNDALKVELFNPYGVLIYSSMEDSEYTGFVQTSERLYSNLYEMQINPRSYMLKKPVFENGSLAGIYQITLARQEWRADIRSRTVWVAGILGVFIAVLFVIVLLLTRRKLIFPMRILIKQMSSFAANEPVPPSEYRGGGEMRELMAHFEDMRQTIESSRKKLLQQQEEKAFMTAALSHDLKTPLTSIRAYAEELDTNKLTSEERQEYLGFMMGQVDRMRHMLDDLNLYATLESKITNKERALVDSEEFMEMLLAGYESLAWTNNIHLETSISVSGNIELDPQLILRMMDNLIANAIKYSPRGSVLYLAALSPGCSVPEWICPPYRSRVEQQLKDPVKNILLLIQNEGESIPFEIQDRLFEPFYQREASRNQASSGSFGLGLTIAKRVIEQHEGMIELMSEEPYGTLVVCGLPLHNKEMRMNETNQVCNDEHTKR</sequence>
<organism evidence="17 18">
    <name type="scientific">Paenibacillus urinalis</name>
    <dbReference type="NCBI Taxonomy" id="521520"/>
    <lineage>
        <taxon>Bacteria</taxon>
        <taxon>Bacillati</taxon>
        <taxon>Bacillota</taxon>
        <taxon>Bacilli</taxon>
        <taxon>Bacillales</taxon>
        <taxon>Paenibacillaceae</taxon>
        <taxon>Paenibacillus</taxon>
    </lineage>
</organism>
<dbReference type="EMBL" id="CP118101">
    <property type="protein sequence ID" value="WDH80847.1"/>
    <property type="molecule type" value="Genomic_DNA"/>
</dbReference>
<evidence type="ECO:0000313" key="17">
    <source>
        <dbReference type="EMBL" id="WDH80847.1"/>
    </source>
</evidence>
<evidence type="ECO:0000256" key="9">
    <source>
        <dbReference type="ARBA" id="ARBA00022777"/>
    </source>
</evidence>
<name>A0AAX3MU42_9BACL</name>
<evidence type="ECO:0000256" key="6">
    <source>
        <dbReference type="ARBA" id="ARBA00022679"/>
    </source>
</evidence>
<keyword evidence="11 14" id="KW-1133">Transmembrane helix</keyword>
<keyword evidence="12" id="KW-0902">Two-component regulatory system</keyword>
<dbReference type="InterPro" id="IPR005467">
    <property type="entry name" value="His_kinase_dom"/>
</dbReference>
<evidence type="ECO:0000256" key="7">
    <source>
        <dbReference type="ARBA" id="ARBA00022692"/>
    </source>
</evidence>
<evidence type="ECO:0000256" key="3">
    <source>
        <dbReference type="ARBA" id="ARBA00012438"/>
    </source>
</evidence>
<keyword evidence="5" id="KW-0597">Phosphoprotein</keyword>
<feature type="domain" description="HAMP" evidence="16">
    <location>
        <begin position="182"/>
        <end position="234"/>
    </location>
</feature>
<dbReference type="SMART" id="SM00387">
    <property type="entry name" value="HATPase_c"/>
    <property type="match status" value="1"/>
</dbReference>
<evidence type="ECO:0000313" key="18">
    <source>
        <dbReference type="Proteomes" id="UP001220962"/>
    </source>
</evidence>
<comment type="subcellular location">
    <subcellularLocation>
        <location evidence="2">Cell membrane</location>
        <topology evidence="2">Multi-pass membrane protein</topology>
    </subcellularLocation>
</comment>
<gene>
    <name evidence="17" type="ORF">PUW23_15000</name>
</gene>
<comment type="catalytic activity">
    <reaction evidence="1">
        <text>ATP + protein L-histidine = ADP + protein N-phospho-L-histidine.</text>
        <dbReference type="EC" id="2.7.13.3"/>
    </reaction>
</comment>
<dbReference type="SMART" id="SM00388">
    <property type="entry name" value="HisKA"/>
    <property type="match status" value="1"/>
</dbReference>
<reference evidence="17" key="1">
    <citation type="submission" date="2023-02" db="EMBL/GenBank/DDBJ databases">
        <title>Pathogen: clinical or host-associated sample.</title>
        <authorList>
            <person name="Hergert J."/>
            <person name="Casey R."/>
            <person name="Wagner J."/>
            <person name="Young E.L."/>
            <person name="Oakeson K.F."/>
        </authorList>
    </citation>
    <scope>NUCLEOTIDE SEQUENCE</scope>
    <source>
        <strain evidence="17">2022CK-00830</strain>
    </source>
</reference>
<keyword evidence="7 14" id="KW-0812">Transmembrane</keyword>
<dbReference type="CDD" id="cd00082">
    <property type="entry name" value="HisKA"/>
    <property type="match status" value="1"/>
</dbReference>
<dbReference type="SUPFAM" id="SSF55874">
    <property type="entry name" value="ATPase domain of HSP90 chaperone/DNA topoisomerase II/histidine kinase"/>
    <property type="match status" value="1"/>
</dbReference>
<dbReference type="PRINTS" id="PR00344">
    <property type="entry name" value="BCTRLSENSOR"/>
</dbReference>
<dbReference type="CDD" id="cd00075">
    <property type="entry name" value="HATPase"/>
    <property type="match status" value="1"/>
</dbReference>
<dbReference type="GO" id="GO:0005886">
    <property type="term" value="C:plasma membrane"/>
    <property type="evidence" value="ECO:0007669"/>
    <property type="project" value="UniProtKB-SubCell"/>
</dbReference>
<accession>A0AAX3MU42</accession>
<feature type="domain" description="Histidine kinase" evidence="15">
    <location>
        <begin position="249"/>
        <end position="489"/>
    </location>
</feature>
<dbReference type="GO" id="GO:0000155">
    <property type="term" value="F:phosphorelay sensor kinase activity"/>
    <property type="evidence" value="ECO:0007669"/>
    <property type="project" value="InterPro"/>
</dbReference>
<dbReference type="InterPro" id="IPR036097">
    <property type="entry name" value="HisK_dim/P_sf"/>
</dbReference>
<dbReference type="PANTHER" id="PTHR45528">
    <property type="entry name" value="SENSOR HISTIDINE KINASE CPXA"/>
    <property type="match status" value="1"/>
</dbReference>
<dbReference type="InterPro" id="IPR003661">
    <property type="entry name" value="HisK_dim/P_dom"/>
</dbReference>
<dbReference type="InterPro" id="IPR003660">
    <property type="entry name" value="HAMP_dom"/>
</dbReference>
<dbReference type="Gene3D" id="6.10.340.10">
    <property type="match status" value="1"/>
</dbReference>
<keyword evidence="6" id="KW-0808">Transferase</keyword>
<dbReference type="Proteomes" id="UP001220962">
    <property type="component" value="Chromosome"/>
</dbReference>
<dbReference type="Gene3D" id="3.30.565.10">
    <property type="entry name" value="Histidine kinase-like ATPase, C-terminal domain"/>
    <property type="match status" value="1"/>
</dbReference>
<dbReference type="Pfam" id="PF02518">
    <property type="entry name" value="HATPase_c"/>
    <property type="match status" value="1"/>
</dbReference>
<evidence type="ECO:0000256" key="12">
    <source>
        <dbReference type="ARBA" id="ARBA00023012"/>
    </source>
</evidence>
<keyword evidence="8" id="KW-0547">Nucleotide-binding</keyword>
<dbReference type="RefSeq" id="WP_052511742.1">
    <property type="nucleotide sequence ID" value="NZ_CP118101.1"/>
</dbReference>
<evidence type="ECO:0000256" key="8">
    <source>
        <dbReference type="ARBA" id="ARBA00022741"/>
    </source>
</evidence>
<dbReference type="InterPro" id="IPR003594">
    <property type="entry name" value="HATPase_dom"/>
</dbReference>
<dbReference type="InterPro" id="IPR004358">
    <property type="entry name" value="Sig_transdc_His_kin-like_C"/>
</dbReference>
<dbReference type="InterPro" id="IPR036890">
    <property type="entry name" value="HATPase_C_sf"/>
</dbReference>
<evidence type="ECO:0000259" key="16">
    <source>
        <dbReference type="PROSITE" id="PS50885"/>
    </source>
</evidence>
<dbReference type="GO" id="GO:0005524">
    <property type="term" value="F:ATP binding"/>
    <property type="evidence" value="ECO:0007669"/>
    <property type="project" value="UniProtKB-KW"/>
</dbReference>
<evidence type="ECO:0000256" key="4">
    <source>
        <dbReference type="ARBA" id="ARBA00022475"/>
    </source>
</evidence>
<feature type="transmembrane region" description="Helical" evidence="14">
    <location>
        <begin position="159"/>
        <end position="179"/>
    </location>
</feature>
<proteinExistence type="predicted"/>
<keyword evidence="13 14" id="KW-0472">Membrane</keyword>
<protein>
    <recommendedName>
        <fullName evidence="3">histidine kinase</fullName>
        <ecNumber evidence="3">2.7.13.3</ecNumber>
    </recommendedName>
</protein>
<keyword evidence="9 17" id="KW-0418">Kinase</keyword>
<dbReference type="PANTHER" id="PTHR45528:SF1">
    <property type="entry name" value="SENSOR HISTIDINE KINASE CPXA"/>
    <property type="match status" value="1"/>
</dbReference>
<evidence type="ECO:0000256" key="14">
    <source>
        <dbReference type="SAM" id="Phobius"/>
    </source>
</evidence>
<dbReference type="EC" id="2.7.13.3" evidence="3"/>
<dbReference type="PROSITE" id="PS50109">
    <property type="entry name" value="HIS_KIN"/>
    <property type="match status" value="1"/>
</dbReference>
<dbReference type="Gene3D" id="1.10.287.130">
    <property type="match status" value="1"/>
</dbReference>
<dbReference type="Pfam" id="PF00512">
    <property type="entry name" value="HisKA"/>
    <property type="match status" value="1"/>
</dbReference>
<evidence type="ECO:0000256" key="5">
    <source>
        <dbReference type="ARBA" id="ARBA00022553"/>
    </source>
</evidence>
<evidence type="ECO:0000256" key="13">
    <source>
        <dbReference type="ARBA" id="ARBA00023136"/>
    </source>
</evidence>
<dbReference type="InterPro" id="IPR050398">
    <property type="entry name" value="HssS/ArlS-like"/>
</dbReference>
<evidence type="ECO:0000259" key="15">
    <source>
        <dbReference type="PROSITE" id="PS50109"/>
    </source>
</evidence>